<dbReference type="STRING" id="356882.A0A423X5A8"/>
<evidence type="ECO:0000256" key="4">
    <source>
        <dbReference type="ARBA" id="ARBA00022723"/>
    </source>
</evidence>
<dbReference type="InterPro" id="IPR050121">
    <property type="entry name" value="Cytochrome_P450_monoxygenase"/>
</dbReference>
<dbReference type="GO" id="GO:0004497">
    <property type="term" value="F:monooxygenase activity"/>
    <property type="evidence" value="ECO:0007669"/>
    <property type="project" value="UniProtKB-KW"/>
</dbReference>
<gene>
    <name evidence="9" type="ORF">VMCG_00850</name>
</gene>
<reference evidence="9 10" key="1">
    <citation type="submission" date="2015-09" db="EMBL/GenBank/DDBJ databases">
        <title>Host preference determinants of Valsa canker pathogens revealed by comparative genomics.</title>
        <authorList>
            <person name="Yin Z."/>
            <person name="Huang L."/>
        </authorList>
    </citation>
    <scope>NUCLEOTIDE SEQUENCE [LARGE SCALE GENOMIC DNA]</scope>
    <source>
        <strain evidence="9 10">03-1</strain>
    </source>
</reference>
<dbReference type="GO" id="GO:0016705">
    <property type="term" value="F:oxidoreductase activity, acting on paired donors, with incorporation or reduction of molecular oxygen"/>
    <property type="evidence" value="ECO:0007669"/>
    <property type="project" value="InterPro"/>
</dbReference>
<organism evidence="9 10">
    <name type="scientific">Cytospora schulzeri</name>
    <dbReference type="NCBI Taxonomy" id="448051"/>
    <lineage>
        <taxon>Eukaryota</taxon>
        <taxon>Fungi</taxon>
        <taxon>Dikarya</taxon>
        <taxon>Ascomycota</taxon>
        <taxon>Pezizomycotina</taxon>
        <taxon>Sordariomycetes</taxon>
        <taxon>Sordariomycetidae</taxon>
        <taxon>Diaporthales</taxon>
        <taxon>Cytosporaceae</taxon>
        <taxon>Cytospora</taxon>
    </lineage>
</organism>
<evidence type="ECO:0000256" key="6">
    <source>
        <dbReference type="ARBA" id="ARBA00023004"/>
    </source>
</evidence>
<dbReference type="OrthoDB" id="6692864at2759"/>
<evidence type="ECO:0008006" key="11">
    <source>
        <dbReference type="Google" id="ProtNLM"/>
    </source>
</evidence>
<keyword evidence="5" id="KW-0560">Oxidoreductase</keyword>
<dbReference type="PANTHER" id="PTHR24305">
    <property type="entry name" value="CYTOCHROME P450"/>
    <property type="match status" value="1"/>
</dbReference>
<dbReference type="Gene3D" id="1.10.630.10">
    <property type="entry name" value="Cytochrome P450"/>
    <property type="match status" value="1"/>
</dbReference>
<dbReference type="PANTHER" id="PTHR24305:SF187">
    <property type="entry name" value="P450, PUTATIVE (EUROFUNG)-RELATED"/>
    <property type="match status" value="1"/>
</dbReference>
<proteinExistence type="inferred from homology"/>
<dbReference type="Pfam" id="PF00067">
    <property type="entry name" value="p450"/>
    <property type="match status" value="1"/>
</dbReference>
<evidence type="ECO:0000256" key="3">
    <source>
        <dbReference type="ARBA" id="ARBA00022617"/>
    </source>
</evidence>
<evidence type="ECO:0000313" key="9">
    <source>
        <dbReference type="EMBL" id="ROW10957.1"/>
    </source>
</evidence>
<keyword evidence="3" id="KW-0349">Heme</keyword>
<feature type="chain" id="PRO_5019573455" description="Cytochrome P450" evidence="8">
    <location>
        <begin position="27"/>
        <end position="298"/>
    </location>
</feature>
<dbReference type="EMBL" id="LKEA01000002">
    <property type="protein sequence ID" value="ROW10957.1"/>
    <property type="molecule type" value="Genomic_DNA"/>
</dbReference>
<comment type="similarity">
    <text evidence="2">Belongs to the cytochrome P450 family.</text>
</comment>
<dbReference type="Proteomes" id="UP000283895">
    <property type="component" value="Unassembled WGS sequence"/>
</dbReference>
<accession>A0A423X5A8</accession>
<dbReference type="InterPro" id="IPR036396">
    <property type="entry name" value="Cyt_P450_sf"/>
</dbReference>
<keyword evidence="6" id="KW-0408">Iron</keyword>
<comment type="caution">
    <text evidence="9">The sequence shown here is derived from an EMBL/GenBank/DDBJ whole genome shotgun (WGS) entry which is preliminary data.</text>
</comment>
<evidence type="ECO:0000313" key="10">
    <source>
        <dbReference type="Proteomes" id="UP000283895"/>
    </source>
</evidence>
<evidence type="ECO:0000256" key="2">
    <source>
        <dbReference type="ARBA" id="ARBA00010617"/>
    </source>
</evidence>
<dbReference type="GO" id="GO:0005506">
    <property type="term" value="F:iron ion binding"/>
    <property type="evidence" value="ECO:0007669"/>
    <property type="project" value="InterPro"/>
</dbReference>
<keyword evidence="10" id="KW-1185">Reference proteome</keyword>
<sequence>MLCNTTEALLSTLAAIFLHWSYFIHGERDLEAAKIARVHVLIATIVTYIKHQRYGFSVGQALGETATLGVVYSVHTWILMDQKKQNYKVLHDLRSKYGDVVRTGPNEVTLFGIDAYQIVHGLESTCKRAAYYDILHPMVSLDTTRDPAVHASRRKLWDQAFSIRAIKTNETHIYEYAMRLVTQLRQRTNTSLDISAWIEYYTFDMMGSLGLTIEFNNMTGGEHPILSLWHISHKMLGPFGCAPWAKHLLMGIPFVERLKYYRVFMNWATDELGLNIKTRPALQSREGGFLNDSAPSLS</sequence>
<dbReference type="InterPro" id="IPR001128">
    <property type="entry name" value="Cyt_P450"/>
</dbReference>
<keyword evidence="4" id="KW-0479">Metal-binding</keyword>
<evidence type="ECO:0000256" key="8">
    <source>
        <dbReference type="SAM" id="SignalP"/>
    </source>
</evidence>
<protein>
    <recommendedName>
        <fullName evidence="11">Cytochrome P450</fullName>
    </recommendedName>
</protein>
<keyword evidence="7" id="KW-0503">Monooxygenase</keyword>
<evidence type="ECO:0000256" key="1">
    <source>
        <dbReference type="ARBA" id="ARBA00001971"/>
    </source>
</evidence>
<evidence type="ECO:0000256" key="7">
    <source>
        <dbReference type="ARBA" id="ARBA00023033"/>
    </source>
</evidence>
<name>A0A423X5A8_9PEZI</name>
<dbReference type="AlphaFoldDB" id="A0A423X5A8"/>
<dbReference type="SUPFAM" id="SSF48264">
    <property type="entry name" value="Cytochrome P450"/>
    <property type="match status" value="1"/>
</dbReference>
<comment type="cofactor">
    <cofactor evidence="1">
        <name>heme</name>
        <dbReference type="ChEBI" id="CHEBI:30413"/>
    </cofactor>
</comment>
<evidence type="ECO:0000256" key="5">
    <source>
        <dbReference type="ARBA" id="ARBA00023002"/>
    </source>
</evidence>
<feature type="signal peptide" evidence="8">
    <location>
        <begin position="1"/>
        <end position="26"/>
    </location>
</feature>
<dbReference type="GO" id="GO:0020037">
    <property type="term" value="F:heme binding"/>
    <property type="evidence" value="ECO:0007669"/>
    <property type="project" value="InterPro"/>
</dbReference>
<keyword evidence="8" id="KW-0732">Signal</keyword>